<feature type="compositionally biased region" description="Low complexity" evidence="7">
    <location>
        <begin position="101"/>
        <end position="124"/>
    </location>
</feature>
<reference evidence="9 10" key="1">
    <citation type="submission" date="2021-04" db="EMBL/GenBank/DDBJ databases">
        <authorList>
            <person name="De Guttry C."/>
            <person name="Zahm M."/>
            <person name="Klopp C."/>
            <person name="Cabau C."/>
            <person name="Louis A."/>
            <person name="Berthelot C."/>
            <person name="Parey E."/>
            <person name="Roest Crollius H."/>
            <person name="Montfort J."/>
            <person name="Robinson-Rechavi M."/>
            <person name="Bucao C."/>
            <person name="Bouchez O."/>
            <person name="Gislard M."/>
            <person name="Lluch J."/>
            <person name="Milhes M."/>
            <person name="Lampietro C."/>
            <person name="Lopez Roques C."/>
            <person name="Donnadieu C."/>
            <person name="Braasch I."/>
            <person name="Desvignes T."/>
            <person name="Postlethwait J."/>
            <person name="Bobe J."/>
            <person name="Wedekind C."/>
            <person name="Guiguen Y."/>
        </authorList>
    </citation>
    <scope>NUCLEOTIDE SEQUENCE [LARGE SCALE GENOMIC DNA]</scope>
    <source>
        <strain evidence="9">Cs_M1</strain>
        <tissue evidence="9">Blood</tissue>
    </source>
</reference>
<dbReference type="PANTHER" id="PTHR18916:SF6">
    <property type="entry name" value="DYNACTIN SUBUNIT 1"/>
    <property type="match status" value="1"/>
</dbReference>
<name>A0AAN8LM90_9TELE</name>
<feature type="compositionally biased region" description="Acidic residues" evidence="7">
    <location>
        <begin position="308"/>
        <end position="321"/>
    </location>
</feature>
<dbReference type="PANTHER" id="PTHR18916">
    <property type="entry name" value="DYNACTIN 1-RELATED MICROTUBULE-BINDING"/>
    <property type="match status" value="1"/>
</dbReference>
<keyword evidence="4" id="KW-0243">Dynein</keyword>
<feature type="compositionally biased region" description="Basic and acidic residues" evidence="7">
    <location>
        <begin position="491"/>
        <end position="511"/>
    </location>
</feature>
<feature type="compositionally biased region" description="Low complexity" evidence="7">
    <location>
        <begin position="461"/>
        <end position="483"/>
    </location>
</feature>
<protein>
    <recommendedName>
        <fullName evidence="8">CAP-Gly domain-containing protein</fullName>
    </recommendedName>
</protein>
<feature type="compositionally biased region" description="Basic and acidic residues" evidence="7">
    <location>
        <begin position="201"/>
        <end position="214"/>
    </location>
</feature>
<feature type="compositionally biased region" description="Basic residues" evidence="7">
    <location>
        <begin position="282"/>
        <end position="292"/>
    </location>
</feature>
<feature type="region of interest" description="Disordered" evidence="7">
    <location>
        <begin position="1"/>
        <end position="35"/>
    </location>
</feature>
<accession>A0AAN8LM90</accession>
<gene>
    <name evidence="9" type="ORF">J4Q44_G00190770</name>
</gene>
<dbReference type="GO" id="GO:0005874">
    <property type="term" value="C:microtubule"/>
    <property type="evidence" value="ECO:0007669"/>
    <property type="project" value="UniProtKB-KW"/>
</dbReference>
<dbReference type="InterPro" id="IPR000938">
    <property type="entry name" value="CAP-Gly_domain"/>
</dbReference>
<dbReference type="SMART" id="SM01052">
    <property type="entry name" value="CAP_GLY"/>
    <property type="match status" value="1"/>
</dbReference>
<dbReference type="EMBL" id="JAGTTL010000016">
    <property type="protein sequence ID" value="KAK6311022.1"/>
    <property type="molecule type" value="Genomic_DNA"/>
</dbReference>
<organism evidence="9 10">
    <name type="scientific">Coregonus suidteri</name>
    <dbReference type="NCBI Taxonomy" id="861788"/>
    <lineage>
        <taxon>Eukaryota</taxon>
        <taxon>Metazoa</taxon>
        <taxon>Chordata</taxon>
        <taxon>Craniata</taxon>
        <taxon>Vertebrata</taxon>
        <taxon>Euteleostomi</taxon>
        <taxon>Actinopterygii</taxon>
        <taxon>Neopterygii</taxon>
        <taxon>Teleostei</taxon>
        <taxon>Protacanthopterygii</taxon>
        <taxon>Salmoniformes</taxon>
        <taxon>Salmonidae</taxon>
        <taxon>Coregoninae</taxon>
        <taxon>Coregonus</taxon>
    </lineage>
</organism>
<dbReference type="Gene3D" id="2.30.30.190">
    <property type="entry name" value="CAP Gly-rich-like domain"/>
    <property type="match status" value="1"/>
</dbReference>
<feature type="domain" description="CAP-Gly" evidence="8">
    <location>
        <begin position="403"/>
        <end position="437"/>
    </location>
</feature>
<comment type="subcellular location">
    <subcellularLocation>
        <location evidence="1">Cytoplasm</location>
        <location evidence="1">Cytoskeleton</location>
        <location evidence="1">Spindle</location>
    </subcellularLocation>
</comment>
<keyword evidence="3" id="KW-0493">Microtubule</keyword>
<evidence type="ECO:0000256" key="3">
    <source>
        <dbReference type="ARBA" id="ARBA00022701"/>
    </source>
</evidence>
<keyword evidence="6" id="KW-0206">Cytoskeleton</keyword>
<evidence type="ECO:0000259" key="8">
    <source>
        <dbReference type="PROSITE" id="PS50245"/>
    </source>
</evidence>
<dbReference type="GO" id="GO:0005819">
    <property type="term" value="C:spindle"/>
    <property type="evidence" value="ECO:0007669"/>
    <property type="project" value="UniProtKB-SubCell"/>
</dbReference>
<feature type="region of interest" description="Disordered" evidence="7">
    <location>
        <begin position="183"/>
        <end position="338"/>
    </location>
</feature>
<proteinExistence type="predicted"/>
<dbReference type="AlphaFoldDB" id="A0AAN8LM90"/>
<feature type="region of interest" description="Disordered" evidence="7">
    <location>
        <begin position="92"/>
        <end position="124"/>
    </location>
</feature>
<feature type="region of interest" description="Disordered" evidence="7">
    <location>
        <begin position="440"/>
        <end position="523"/>
    </location>
</feature>
<keyword evidence="10" id="KW-1185">Reference proteome</keyword>
<keyword evidence="2" id="KW-0963">Cytoplasm</keyword>
<dbReference type="SUPFAM" id="SSF74924">
    <property type="entry name" value="Cap-Gly domain"/>
    <property type="match status" value="1"/>
</dbReference>
<dbReference type="Proteomes" id="UP001356427">
    <property type="component" value="Unassembled WGS sequence"/>
</dbReference>
<evidence type="ECO:0000256" key="2">
    <source>
        <dbReference type="ARBA" id="ARBA00022490"/>
    </source>
</evidence>
<feature type="compositionally biased region" description="Acidic residues" evidence="7">
    <location>
        <begin position="191"/>
        <end position="200"/>
    </location>
</feature>
<dbReference type="PROSITE" id="PS50245">
    <property type="entry name" value="CAP_GLY_2"/>
    <property type="match status" value="1"/>
</dbReference>
<sequence length="523" mass="57763">MSGRERSRNRTRSLDSDLESRASQTEGSSAGGLEEDKEVASQAVLFFINGSRRGAVHLCSRIAEILRENQRLHRTVEVQRVRIEELMCSLSTAPAAPVGPSDSNRSQTSSTSLPDTSPSSPLSCLPSISLASSSPYLPSTPASVSPSVSSFYSSGRGSLCSSVTPPCLPPLVPLHTLTPQRRQTPALPCVEEYEREDPGEDEWRGKEGRRGEGRGRKRGGGRRQEENNSLILPCVEEALGSQPLPIMPHSPQRDRTARERVRRREKGNLPSEQCGQTSDRKHTLKKREKVLRRSASCGPLRGEMGETKEEEEEEEEEEEGEVSSLVHSPSRRRRRRRAGPQGINHHNLITVYVCLCMHVHIRKKHRLCVNDRVVLERRRRGEERRRGAVRFIGPLDNTDATDIYIGVELDTASGENEGSLHGNRYFRCEPNHGTFTTITGIRKLSRSSHSSKPPEEDDSSDSGPGSSAVAVGRSSRGVGSRSGKGLRRTRNQMDIRAQVHSEPGGPRDKTTVENPITHTPGLA</sequence>
<comment type="caution">
    <text evidence="9">The sequence shown here is derived from an EMBL/GenBank/DDBJ whole genome shotgun (WGS) entry which is preliminary data.</text>
</comment>
<evidence type="ECO:0000313" key="10">
    <source>
        <dbReference type="Proteomes" id="UP001356427"/>
    </source>
</evidence>
<dbReference type="InterPro" id="IPR036859">
    <property type="entry name" value="CAP-Gly_dom_sf"/>
</dbReference>
<evidence type="ECO:0000256" key="6">
    <source>
        <dbReference type="ARBA" id="ARBA00023212"/>
    </source>
</evidence>
<evidence type="ECO:0000256" key="5">
    <source>
        <dbReference type="ARBA" id="ARBA00023054"/>
    </source>
</evidence>
<evidence type="ECO:0000313" key="9">
    <source>
        <dbReference type="EMBL" id="KAK6311022.1"/>
    </source>
</evidence>
<dbReference type="Pfam" id="PF01302">
    <property type="entry name" value="CAP_GLY"/>
    <property type="match status" value="1"/>
</dbReference>
<evidence type="ECO:0000256" key="4">
    <source>
        <dbReference type="ARBA" id="ARBA00023017"/>
    </source>
</evidence>
<feature type="compositionally biased region" description="Basic and acidic residues" evidence="7">
    <location>
        <begin position="1"/>
        <end position="20"/>
    </location>
</feature>
<feature type="compositionally biased region" description="Basic residues" evidence="7">
    <location>
        <begin position="329"/>
        <end position="338"/>
    </location>
</feature>
<keyword evidence="5" id="KW-0175">Coiled coil</keyword>
<evidence type="ECO:0000256" key="1">
    <source>
        <dbReference type="ARBA" id="ARBA00004186"/>
    </source>
</evidence>
<evidence type="ECO:0000256" key="7">
    <source>
        <dbReference type="SAM" id="MobiDB-lite"/>
    </source>
</evidence>
<dbReference type="GO" id="GO:0030286">
    <property type="term" value="C:dynein complex"/>
    <property type="evidence" value="ECO:0007669"/>
    <property type="project" value="UniProtKB-KW"/>
</dbReference>